<accession>A0A1D7TGF3</accession>
<feature type="domain" description="POTRA" evidence="10">
    <location>
        <begin position="343"/>
        <end position="415"/>
    </location>
</feature>
<keyword evidence="7" id="KW-0998">Cell outer membrane</keyword>
<dbReference type="GO" id="GO:0071709">
    <property type="term" value="P:membrane assembly"/>
    <property type="evidence" value="ECO:0007669"/>
    <property type="project" value="InterPro"/>
</dbReference>
<dbReference type="HAMAP" id="MF_01430">
    <property type="entry name" value="OM_assembly_BamA"/>
    <property type="match status" value="1"/>
</dbReference>
<evidence type="ECO:0000313" key="12">
    <source>
        <dbReference type="Proteomes" id="UP000094609"/>
    </source>
</evidence>
<dbReference type="InterPro" id="IPR034746">
    <property type="entry name" value="POTRA"/>
</dbReference>
<dbReference type="GO" id="GO:0009279">
    <property type="term" value="C:cell outer membrane"/>
    <property type="evidence" value="ECO:0007669"/>
    <property type="project" value="UniProtKB-UniRule"/>
</dbReference>
<evidence type="ECO:0000313" key="11">
    <source>
        <dbReference type="EMBL" id="AOO64073.1"/>
    </source>
</evidence>
<dbReference type="PANTHER" id="PTHR12815">
    <property type="entry name" value="SORTING AND ASSEMBLY MACHINERY SAMM50 PROTEIN FAMILY MEMBER"/>
    <property type="match status" value="1"/>
</dbReference>
<dbReference type="InterPro" id="IPR039910">
    <property type="entry name" value="D15-like"/>
</dbReference>
<feature type="chain" id="PRO_5039890754" description="Outer membrane protein assembly factor BamA" evidence="9">
    <location>
        <begin position="18"/>
        <end position="749"/>
    </location>
</feature>
<dbReference type="KEGG" id="shal:SHALO_0276"/>
<feature type="domain" description="POTRA" evidence="10">
    <location>
        <begin position="261"/>
        <end position="340"/>
    </location>
</feature>
<feature type="domain" description="POTRA" evidence="10">
    <location>
        <begin position="87"/>
        <end position="165"/>
    </location>
</feature>
<evidence type="ECO:0000256" key="3">
    <source>
        <dbReference type="ARBA" id="ARBA00022692"/>
    </source>
</evidence>
<organism evidence="11 12">
    <name type="scientific">Sulfurospirillum halorespirans DSM 13726</name>
    <dbReference type="NCBI Taxonomy" id="1193502"/>
    <lineage>
        <taxon>Bacteria</taxon>
        <taxon>Pseudomonadati</taxon>
        <taxon>Campylobacterota</taxon>
        <taxon>Epsilonproteobacteria</taxon>
        <taxon>Campylobacterales</taxon>
        <taxon>Sulfurospirillaceae</taxon>
        <taxon>Sulfurospirillum</taxon>
    </lineage>
</organism>
<dbReference type="PIRSF" id="PIRSF006076">
    <property type="entry name" value="OM_assembly_OMP85"/>
    <property type="match status" value="1"/>
</dbReference>
<evidence type="ECO:0000256" key="1">
    <source>
        <dbReference type="ARBA" id="ARBA00004370"/>
    </source>
</evidence>
<dbReference type="AlphaFoldDB" id="A0A1D7TGF3"/>
<evidence type="ECO:0000256" key="5">
    <source>
        <dbReference type="ARBA" id="ARBA00022737"/>
    </source>
</evidence>
<keyword evidence="2" id="KW-1134">Transmembrane beta strand</keyword>
<evidence type="ECO:0000259" key="10">
    <source>
        <dbReference type="PROSITE" id="PS51779"/>
    </source>
</evidence>
<evidence type="ECO:0000256" key="6">
    <source>
        <dbReference type="ARBA" id="ARBA00023136"/>
    </source>
</evidence>
<keyword evidence="5" id="KW-0677">Repeat</keyword>
<dbReference type="STRING" id="1193502.SHALO_0276"/>
<dbReference type="PATRIC" id="fig|1193502.14.peg.281"/>
<dbReference type="InterPro" id="IPR010827">
    <property type="entry name" value="BamA/TamA_POTRA"/>
</dbReference>
<proteinExistence type="inferred from homology"/>
<dbReference type="Gene3D" id="3.10.20.310">
    <property type="entry name" value="membrane protein fhac"/>
    <property type="match status" value="5"/>
</dbReference>
<dbReference type="Pfam" id="PF07244">
    <property type="entry name" value="POTRA"/>
    <property type="match status" value="4"/>
</dbReference>
<name>A0A1D7TGF3_9BACT</name>
<dbReference type="NCBIfam" id="TIGR03303">
    <property type="entry name" value="OM_YaeT"/>
    <property type="match status" value="1"/>
</dbReference>
<dbReference type="InterPro" id="IPR000184">
    <property type="entry name" value="Bac_surfAg_D15"/>
</dbReference>
<keyword evidence="3" id="KW-0812">Transmembrane</keyword>
<dbReference type="PANTHER" id="PTHR12815:SF23">
    <property type="entry name" value="OUTER MEMBRANE PROTEIN ASSEMBLY FACTOR BAMA"/>
    <property type="match status" value="1"/>
</dbReference>
<evidence type="ECO:0000256" key="8">
    <source>
        <dbReference type="NCBIfam" id="TIGR03303"/>
    </source>
</evidence>
<dbReference type="Proteomes" id="UP000094609">
    <property type="component" value="Chromosome"/>
</dbReference>
<dbReference type="Pfam" id="PF01103">
    <property type="entry name" value="Omp85"/>
    <property type="match status" value="1"/>
</dbReference>
<sequence length="749" mass="83259">MKKITALSLVVATTLCAAPLKSLQFDGLIHLSPEMASEMIDMRAGDSIDMEKIDKAVKTLYKQNYFEDVWVEEVSEGALLIHVKEKPVIAKVDFLGISESDKDEMNKLAGIKKGEVYDAERAELSKLKIIKFYEDKGYFDTVVEIKTTPLSEKLSMSLDFVINRGENVVIKNVTLCGTKELDYDDVEPNIANKAAEWLPWMWGFNDGKLRTSDLEHDSARIKDTYMQKGYLDCEVSQPFLKTYLDSYTADLVYSISEGEQYKVGTIAIEIPEGFIDSDEVIKAMFLQNGKVFNVAKLRKDMALIETKVADQGYAFVKIVPDVKNDKATHIANITYRVIPGEKVYINNVRIAGNSRTIDRVVRREIYLANNDLYSRTDVTDTKSALKRTGYFEDVEIKEERLSKNSMDLVINVKEASTGSIGGGIGYGSSDGLLLSASVSDGNIFGSGLRAGIDVERSDSELNGALSLSNPRLFDSVYSLSGKIYAADNDYDYYDEERYGINIVLGRKIARNWGVSIGYIIEQNKLSDVDDSVDTSLYTTERTLKSSVVPGISFNNTDDYYLPRSGIAASSSLEIAGLGGDEKFMSSVNKFATYYGLQDLIDYDLILRYKAQFKYLAINDSDEKYSYGEKYYMGGVRTIRGYESNSISPRGTPAPLKGEPLGALVGGNTMLINTVEASFPLIERLKMRAAIFFDYGMIGEDNLNIKRGGTGIALEWVSPLGPIGLIFAQPVMDEAGDEKASFEFTIGQKF</sequence>
<gene>
    <name evidence="11" type="ORF">SHALO_0276</name>
</gene>
<dbReference type="Gene3D" id="2.40.160.50">
    <property type="entry name" value="membrane protein fhac: a member of the omp85/tpsb transporter family"/>
    <property type="match status" value="1"/>
</dbReference>
<dbReference type="RefSeq" id="WP_069477044.1">
    <property type="nucleotide sequence ID" value="NZ_CP017111.1"/>
</dbReference>
<feature type="signal peptide" evidence="9">
    <location>
        <begin position="1"/>
        <end position="17"/>
    </location>
</feature>
<evidence type="ECO:0000256" key="2">
    <source>
        <dbReference type="ARBA" id="ARBA00022452"/>
    </source>
</evidence>
<keyword evidence="4 9" id="KW-0732">Signal</keyword>
<keyword evidence="6" id="KW-0472">Membrane</keyword>
<dbReference type="EMBL" id="CP017111">
    <property type="protein sequence ID" value="AOO64073.1"/>
    <property type="molecule type" value="Genomic_DNA"/>
</dbReference>
<protein>
    <recommendedName>
        <fullName evidence="8">Outer membrane protein assembly factor BamA</fullName>
    </recommendedName>
</protein>
<comment type="subcellular location">
    <subcellularLocation>
        <location evidence="1">Membrane</location>
    </subcellularLocation>
</comment>
<dbReference type="InterPro" id="IPR023707">
    <property type="entry name" value="OM_assembly_BamA"/>
</dbReference>
<evidence type="ECO:0000256" key="7">
    <source>
        <dbReference type="ARBA" id="ARBA00023237"/>
    </source>
</evidence>
<keyword evidence="12" id="KW-1185">Reference proteome</keyword>
<dbReference type="PROSITE" id="PS51779">
    <property type="entry name" value="POTRA"/>
    <property type="match status" value="3"/>
</dbReference>
<reference evidence="12" key="1">
    <citation type="submission" date="2016-08" db="EMBL/GenBank/DDBJ databases">
        <title>Complete genome sequence of the organohalide-respiring Epsilonproteobacterium Sulfurospirillum halorespirans.</title>
        <authorList>
            <person name="Goris T."/>
            <person name="Zimmermann J."/>
            <person name="Schenz B."/>
            <person name="Lemos M."/>
            <person name="Hackermueller J."/>
            <person name="Diekert G."/>
        </authorList>
    </citation>
    <scope>NUCLEOTIDE SEQUENCE [LARGE SCALE GENOMIC DNA]</scope>
    <source>
        <strain>DSM 13726</strain>
        <strain evidence="12">PCE-M2</strain>
    </source>
</reference>
<evidence type="ECO:0000256" key="4">
    <source>
        <dbReference type="ARBA" id="ARBA00022729"/>
    </source>
</evidence>
<evidence type="ECO:0000256" key="9">
    <source>
        <dbReference type="SAM" id="SignalP"/>
    </source>
</evidence>